<dbReference type="Pfam" id="PF05147">
    <property type="entry name" value="LANC_like"/>
    <property type="match status" value="1"/>
</dbReference>
<dbReference type="InterPro" id="IPR011009">
    <property type="entry name" value="Kinase-like_dom_sf"/>
</dbReference>
<dbReference type="InterPro" id="IPR000719">
    <property type="entry name" value="Prot_kinase_dom"/>
</dbReference>
<dbReference type="PROSITE" id="PS50011">
    <property type="entry name" value="PROTEIN_KINASE_DOM"/>
    <property type="match status" value="1"/>
</dbReference>
<dbReference type="InterPro" id="IPR007822">
    <property type="entry name" value="LANC-like"/>
</dbReference>
<gene>
    <name evidence="3" type="ORF">J2S55_004407</name>
</gene>
<keyword evidence="4" id="KW-1185">Reference proteome</keyword>
<dbReference type="SMART" id="SM00220">
    <property type="entry name" value="S_TKc"/>
    <property type="match status" value="1"/>
</dbReference>
<keyword evidence="3" id="KW-0723">Serine/threonine-protein kinase</keyword>
<dbReference type="Gene3D" id="1.10.510.10">
    <property type="entry name" value="Transferase(Phosphotransferase) domain 1"/>
    <property type="match status" value="1"/>
</dbReference>
<dbReference type="SMART" id="SM01260">
    <property type="entry name" value="LANC_like"/>
    <property type="match status" value="1"/>
</dbReference>
<evidence type="ECO:0000313" key="4">
    <source>
        <dbReference type="Proteomes" id="UP001230426"/>
    </source>
</evidence>
<dbReference type="Proteomes" id="UP001230426">
    <property type="component" value="Unassembled WGS sequence"/>
</dbReference>
<protein>
    <submittedName>
        <fullName evidence="3">Serine/threonine protein kinase</fullName>
    </submittedName>
</protein>
<evidence type="ECO:0000259" key="2">
    <source>
        <dbReference type="PROSITE" id="PS50011"/>
    </source>
</evidence>
<feature type="compositionally biased region" description="Polar residues" evidence="1">
    <location>
        <begin position="601"/>
        <end position="625"/>
    </location>
</feature>
<comment type="caution">
    <text evidence="3">The sequence shown here is derived from an EMBL/GenBank/DDBJ whole genome shotgun (WGS) entry which is preliminary data.</text>
</comment>
<dbReference type="SUPFAM" id="SSF158745">
    <property type="entry name" value="LanC-like"/>
    <property type="match status" value="1"/>
</dbReference>
<dbReference type="PANTHER" id="PTHR12736:SF7">
    <property type="entry name" value="LANC-LIKE PROTEIN 3"/>
    <property type="match status" value="1"/>
</dbReference>
<reference evidence="3 4" key="1">
    <citation type="submission" date="2023-07" db="EMBL/GenBank/DDBJ databases">
        <title>Sequencing the genomes of 1000 actinobacteria strains.</title>
        <authorList>
            <person name="Klenk H.-P."/>
        </authorList>
    </citation>
    <scope>NUCLEOTIDE SEQUENCE [LARGE SCALE GENOMIC DNA]</scope>
    <source>
        <strain evidence="3 4">DSM 44109</strain>
    </source>
</reference>
<evidence type="ECO:0000256" key="1">
    <source>
        <dbReference type="SAM" id="MobiDB-lite"/>
    </source>
</evidence>
<dbReference type="PRINTS" id="PR01950">
    <property type="entry name" value="LANCSUPER"/>
</dbReference>
<dbReference type="GO" id="GO:0004674">
    <property type="term" value="F:protein serine/threonine kinase activity"/>
    <property type="evidence" value="ECO:0007669"/>
    <property type="project" value="UniProtKB-KW"/>
</dbReference>
<sequence length="972" mass="102564">MSKSMNEGELPGGDRFLLGDVARAALARTAAQAAGAPHAAVADGAGSTASRVSPGAEAVAGWEIRPGTPWTYVTPAGSASRAQGWKLHVSATPLSAPLVLTRVVEVLGRHRCAFKFASDLEELVRLISRETGRGSVGKFVTVYPPDDPTAVVIAEELHAATYALPGPPVLSDRPYRPGSLVHYRYGVFSAPSELGNDGTYASRLTAPDGTRELDQRNAWYSPPAWATCPFESGQASAAPAGPVLLGDRFVVRRAIRHGAKGGVFLAEDRTGGGEVVVKQARPHLCASTDGRDVRDLLRHEAHMLELFAPLGVTARKVAFFEQDGNLFLAQELLAGTVLSAWVGEQRHVTSDRDRYDTVLRLARSLVALVSTVHGQGYVLRDLTPNNIMVTPELECRLIDLELAAVPGTPVQRNFTLGYAAPEQVSAPRHSPAPGAAVDLFALGATLYFLSTGSQPTLLEDRPLGARSRDRRLETLVSVVGAGDPVATALAPLLLGLMAEAPERRWELRRVEEFLAAAAAAPAGTPDAYRLGVPEQDRLLNDGIAHTLRTMSPEALADPGARGSLWPTSGFGSNADPCAVQYGSAGVLSLFASVLETSALETSAPETSALETSALETSVPDTSESGSGRAVPPASRDEVRRGLRQAADWTARRLANEHRPSPGLYFGRAGIAWSLYEAGRALGDEALRGAGVETALALPVSWPNPDVCHGLAGTGLALLHLFRATGDTRFADRAGECADTLLKAARHTPGTVLWPVPDDFDSALAGAVHYGFAHGVAGVATFLLAAGTALGREDCLETAVTAGETLLAAAEYRDGAAWWPQSPDGGDRIPHWCSGSSGVGTFLLRLHAATGDPRLREAAESAARAVHARRLVSGTAACHGLAGDGQFLLDLADLLDEPVYRERAEELAGVLWSRAVVRDGLLVVPDEEGTAVTIGWNTGLAGILDFLHRLRHGGPRPWMADAPGGDLRSGPVR</sequence>
<dbReference type="RefSeq" id="WP_306864041.1">
    <property type="nucleotide sequence ID" value="NZ_JAUSRB010000002.1"/>
</dbReference>
<dbReference type="Pfam" id="PF00069">
    <property type="entry name" value="Pkinase"/>
    <property type="match status" value="1"/>
</dbReference>
<dbReference type="Pfam" id="PF25816">
    <property type="entry name" value="RamC_N"/>
    <property type="match status" value="1"/>
</dbReference>
<name>A0ABT9R7B3_9ACTN</name>
<keyword evidence="3" id="KW-0418">Kinase</keyword>
<dbReference type="NCBIfam" id="NF038150">
    <property type="entry name" value="lanthi_synth_IV"/>
    <property type="match status" value="1"/>
</dbReference>
<organism evidence="3 4">
    <name type="scientific">Streptosporangium brasiliense</name>
    <dbReference type="NCBI Taxonomy" id="47480"/>
    <lineage>
        <taxon>Bacteria</taxon>
        <taxon>Bacillati</taxon>
        <taxon>Actinomycetota</taxon>
        <taxon>Actinomycetes</taxon>
        <taxon>Streptosporangiales</taxon>
        <taxon>Streptosporangiaceae</taxon>
        <taxon>Streptosporangium</taxon>
    </lineage>
</organism>
<keyword evidence="3" id="KW-0808">Transferase</keyword>
<accession>A0ABT9R7B3</accession>
<dbReference type="InterPro" id="IPR057929">
    <property type="entry name" value="RamC_N"/>
</dbReference>
<feature type="region of interest" description="Disordered" evidence="1">
    <location>
        <begin position="601"/>
        <end position="641"/>
    </location>
</feature>
<dbReference type="Gene3D" id="1.50.10.20">
    <property type="match status" value="1"/>
</dbReference>
<dbReference type="CDD" id="cd04791">
    <property type="entry name" value="LanC_SerThrkinase"/>
    <property type="match status" value="1"/>
</dbReference>
<evidence type="ECO:0000313" key="3">
    <source>
        <dbReference type="EMBL" id="MDP9865141.1"/>
    </source>
</evidence>
<dbReference type="EMBL" id="JAUSRB010000002">
    <property type="protein sequence ID" value="MDP9865141.1"/>
    <property type="molecule type" value="Genomic_DNA"/>
</dbReference>
<dbReference type="SUPFAM" id="SSF56112">
    <property type="entry name" value="Protein kinase-like (PK-like)"/>
    <property type="match status" value="1"/>
</dbReference>
<proteinExistence type="predicted"/>
<feature type="domain" description="Protein kinase" evidence="2">
    <location>
        <begin position="249"/>
        <end position="514"/>
    </location>
</feature>
<dbReference type="InterPro" id="IPR058053">
    <property type="entry name" value="RamC_C"/>
</dbReference>
<dbReference type="PANTHER" id="PTHR12736">
    <property type="entry name" value="LANC-LIKE PROTEIN"/>
    <property type="match status" value="1"/>
</dbReference>